<sequence>MAGKRRLDITGIIKSEEKFNKIQDLDILLECILSEACLSVNADAGSIYVVEGNMLSIRYSRNDTKQKDLPPGEKMIYSFFSFPINEDSIAGYCAKNKTLVNEPDVYAISDDKPYSFNSDTDIISGYRTKSNMAIPLVGSSGKLLGVIQVLNKKNDRGEGFIAFTGEDELYVTHFATIASNALEHAALTRSMILRMIKLSELRDPKETGAHVSRVASYSVEIFDRLAYKKKLSKAEIDEFRDVLKIAAMLHDVGKVGISDLILKKPGRFTPEEYEIMKSHTSIGGQLFNDASTKLDYMSRDVAMTHHENWDGTGYPKGLSYEDIPLGGRIVALADVFDALSSKRVYKPSWKEEDVLEEIKKEKGNKFDPEVVDAFFDVYENIKQIQKAFPDTDD</sequence>
<dbReference type="SUPFAM" id="SSF109604">
    <property type="entry name" value="HD-domain/PDEase-like"/>
    <property type="match status" value="1"/>
</dbReference>
<accession>A0A9D9N2Y2</accession>
<dbReference type="SMART" id="SM00471">
    <property type="entry name" value="HDc"/>
    <property type="match status" value="1"/>
</dbReference>
<dbReference type="Pfam" id="PF01590">
    <property type="entry name" value="GAF"/>
    <property type="match status" value="1"/>
</dbReference>
<dbReference type="InterPro" id="IPR037522">
    <property type="entry name" value="HD_GYP_dom"/>
</dbReference>
<protein>
    <submittedName>
        <fullName evidence="2">HD domain-containing protein</fullName>
    </submittedName>
</protein>
<dbReference type="InterPro" id="IPR029016">
    <property type="entry name" value="GAF-like_dom_sf"/>
</dbReference>
<dbReference type="AlphaFoldDB" id="A0A9D9N2Y2"/>
<dbReference type="Pfam" id="PF13487">
    <property type="entry name" value="HD_5"/>
    <property type="match status" value="1"/>
</dbReference>
<dbReference type="Gene3D" id="1.10.3210.10">
    <property type="entry name" value="Hypothetical protein af1432"/>
    <property type="match status" value="1"/>
</dbReference>
<dbReference type="SUPFAM" id="SSF55781">
    <property type="entry name" value="GAF domain-like"/>
    <property type="match status" value="1"/>
</dbReference>
<feature type="domain" description="HD-GYP" evidence="1">
    <location>
        <begin position="184"/>
        <end position="390"/>
    </location>
</feature>
<dbReference type="PROSITE" id="PS51832">
    <property type="entry name" value="HD_GYP"/>
    <property type="match status" value="1"/>
</dbReference>
<dbReference type="PANTHER" id="PTHR45228">
    <property type="entry name" value="CYCLIC DI-GMP PHOSPHODIESTERASE TM_0186-RELATED"/>
    <property type="match status" value="1"/>
</dbReference>
<gene>
    <name evidence="2" type="ORF">IAA81_09460</name>
</gene>
<organism evidence="2 3">
    <name type="scientific">Candidatus Gallitreponema excrementavium</name>
    <dbReference type="NCBI Taxonomy" id="2840840"/>
    <lineage>
        <taxon>Bacteria</taxon>
        <taxon>Pseudomonadati</taxon>
        <taxon>Spirochaetota</taxon>
        <taxon>Spirochaetia</taxon>
        <taxon>Spirochaetales</taxon>
        <taxon>Candidatus Gallitreponema</taxon>
    </lineage>
</organism>
<dbReference type="EMBL" id="JADIMM010000109">
    <property type="protein sequence ID" value="MBO8458434.1"/>
    <property type="molecule type" value="Genomic_DNA"/>
</dbReference>
<dbReference type="CDD" id="cd00077">
    <property type="entry name" value="HDc"/>
    <property type="match status" value="1"/>
</dbReference>
<comment type="caution">
    <text evidence="2">The sequence shown here is derived from an EMBL/GenBank/DDBJ whole genome shotgun (WGS) entry which is preliminary data.</text>
</comment>
<dbReference type="InterPro" id="IPR003018">
    <property type="entry name" value="GAF"/>
</dbReference>
<reference evidence="2" key="2">
    <citation type="journal article" date="2021" name="PeerJ">
        <title>Extensive microbial diversity within the chicken gut microbiome revealed by metagenomics and culture.</title>
        <authorList>
            <person name="Gilroy R."/>
            <person name="Ravi A."/>
            <person name="Getino M."/>
            <person name="Pursley I."/>
            <person name="Horton D.L."/>
            <person name="Alikhan N.F."/>
            <person name="Baker D."/>
            <person name="Gharbi K."/>
            <person name="Hall N."/>
            <person name="Watson M."/>
            <person name="Adriaenssens E.M."/>
            <person name="Foster-Nyarko E."/>
            <person name="Jarju S."/>
            <person name="Secka A."/>
            <person name="Antonio M."/>
            <person name="Oren A."/>
            <person name="Chaudhuri R.R."/>
            <person name="La Ragione R."/>
            <person name="Hildebrand F."/>
            <person name="Pallen M.J."/>
        </authorList>
    </citation>
    <scope>NUCLEOTIDE SEQUENCE</scope>
    <source>
        <strain evidence="2">10532</strain>
    </source>
</reference>
<evidence type="ECO:0000313" key="2">
    <source>
        <dbReference type="EMBL" id="MBO8458434.1"/>
    </source>
</evidence>
<dbReference type="InterPro" id="IPR052020">
    <property type="entry name" value="Cyclic_di-GMP/3'3'-cGAMP_PDE"/>
</dbReference>
<dbReference type="InterPro" id="IPR003607">
    <property type="entry name" value="HD/PDEase_dom"/>
</dbReference>
<dbReference type="Gene3D" id="3.30.450.40">
    <property type="match status" value="1"/>
</dbReference>
<dbReference type="SMART" id="SM00065">
    <property type="entry name" value="GAF"/>
    <property type="match status" value="1"/>
</dbReference>
<proteinExistence type="predicted"/>
<evidence type="ECO:0000259" key="1">
    <source>
        <dbReference type="PROSITE" id="PS51832"/>
    </source>
</evidence>
<evidence type="ECO:0000313" key="3">
    <source>
        <dbReference type="Proteomes" id="UP000823638"/>
    </source>
</evidence>
<dbReference type="Proteomes" id="UP000823638">
    <property type="component" value="Unassembled WGS sequence"/>
</dbReference>
<name>A0A9D9N2Y2_9SPIR</name>
<reference evidence="2" key="1">
    <citation type="submission" date="2020-10" db="EMBL/GenBank/DDBJ databases">
        <authorList>
            <person name="Gilroy R."/>
        </authorList>
    </citation>
    <scope>NUCLEOTIDE SEQUENCE</scope>
    <source>
        <strain evidence="2">10532</strain>
    </source>
</reference>